<proteinExistence type="predicted"/>
<accession>A0A6C0EVK0</accession>
<keyword evidence="1" id="KW-0812">Transmembrane</keyword>
<dbReference type="Gene3D" id="3.20.20.190">
    <property type="entry name" value="Phosphatidylinositol (PI) phosphodiesterase"/>
    <property type="match status" value="1"/>
</dbReference>
<dbReference type="InterPro" id="IPR001711">
    <property type="entry name" value="PLipase_C_Pinositol-sp_Y"/>
</dbReference>
<feature type="domain" description="PI-PLC Y-box" evidence="2">
    <location>
        <begin position="287"/>
        <end position="374"/>
    </location>
</feature>
<keyword evidence="1" id="KW-1133">Transmembrane helix</keyword>
<dbReference type="GO" id="GO:0004435">
    <property type="term" value="F:phosphatidylinositol-4,5-bisphosphate phospholipase C activity"/>
    <property type="evidence" value="ECO:0007669"/>
    <property type="project" value="InterPro"/>
</dbReference>
<protein>
    <recommendedName>
        <fullName evidence="2">PI-PLC Y-box domain-containing protein</fullName>
    </recommendedName>
</protein>
<dbReference type="InterPro" id="IPR017946">
    <property type="entry name" value="PLC-like_Pdiesterase_TIM-brl"/>
</dbReference>
<dbReference type="SUPFAM" id="SSF51695">
    <property type="entry name" value="PLC-like phosphodiesterases"/>
    <property type="match status" value="1"/>
</dbReference>
<reference evidence="3" key="1">
    <citation type="journal article" date="2020" name="Nature">
        <title>Giant virus diversity and host interactions through global metagenomics.</title>
        <authorList>
            <person name="Schulz F."/>
            <person name="Roux S."/>
            <person name="Paez-Espino D."/>
            <person name="Jungbluth S."/>
            <person name="Walsh D.A."/>
            <person name="Denef V.J."/>
            <person name="McMahon K.D."/>
            <person name="Konstantinidis K.T."/>
            <person name="Eloe-Fadrosh E.A."/>
            <person name="Kyrpides N.C."/>
            <person name="Woyke T."/>
        </authorList>
    </citation>
    <scope>NUCLEOTIDE SEQUENCE</scope>
    <source>
        <strain evidence="3">GVMAG-M-3300009161-34</strain>
    </source>
</reference>
<evidence type="ECO:0000256" key="1">
    <source>
        <dbReference type="SAM" id="Phobius"/>
    </source>
</evidence>
<sequence length="407" mass="45888">MSTSAPTNTTKSLNILSNFSAKNIRDMLHTTVSPTAIHWFGMAFVVVILLWLITYVTTKLNLKRTNCMSIESYYNEPTKITSSWTSLNSKDYQKNLRDFYIKTAYNCCASGQYKNDYVSLCALYNTIVQGCRCLDFEIYCLNDAPVVAVSSIDMVGVKQSYNALPISDVLNAINTYAFSEVKIPTDGKETRFCPNPNDPLLLHFRLKTNKVKILTQLASEIYQSLGDKLLPIEYGREYNGKNLIKLPISTFLGKVVIMVEKSNTSQGMSILYQSKVLWELTNVTTNSAFIHDQFFTTIKNTVDPKEVIEFNRQHITLVLPDVTEYDINYISTIPQVLGCQLMAMSFQNHDQNLVTYNDLFEKAGSAFVPKPDSLLYVPTVIPTEPPLSSRYSTATKFTDTPLGKIPS</sequence>
<organism evidence="3">
    <name type="scientific">viral metagenome</name>
    <dbReference type="NCBI Taxonomy" id="1070528"/>
    <lineage>
        <taxon>unclassified sequences</taxon>
        <taxon>metagenomes</taxon>
        <taxon>organismal metagenomes</taxon>
    </lineage>
</organism>
<dbReference type="PROSITE" id="PS50008">
    <property type="entry name" value="PIPLC_Y_DOMAIN"/>
    <property type="match status" value="1"/>
</dbReference>
<keyword evidence="1" id="KW-0472">Membrane</keyword>
<dbReference type="PROSITE" id="PS50007">
    <property type="entry name" value="PIPLC_X_DOMAIN"/>
    <property type="match status" value="1"/>
</dbReference>
<dbReference type="AlphaFoldDB" id="A0A6C0EVK0"/>
<evidence type="ECO:0000259" key="2">
    <source>
        <dbReference type="PROSITE" id="PS50008"/>
    </source>
</evidence>
<evidence type="ECO:0000313" key="3">
    <source>
        <dbReference type="EMBL" id="QHT33117.1"/>
    </source>
</evidence>
<dbReference type="GO" id="GO:0035556">
    <property type="term" value="P:intracellular signal transduction"/>
    <property type="evidence" value="ECO:0007669"/>
    <property type="project" value="InterPro"/>
</dbReference>
<dbReference type="EMBL" id="MN738958">
    <property type="protein sequence ID" value="QHT33117.1"/>
    <property type="molecule type" value="Genomic_DNA"/>
</dbReference>
<name>A0A6C0EVK0_9ZZZZ</name>
<feature type="transmembrane region" description="Helical" evidence="1">
    <location>
        <begin position="36"/>
        <end position="56"/>
    </location>
</feature>
<dbReference type="GO" id="GO:0006629">
    <property type="term" value="P:lipid metabolic process"/>
    <property type="evidence" value="ECO:0007669"/>
    <property type="project" value="InterPro"/>
</dbReference>